<feature type="region of interest" description="Disordered" evidence="3">
    <location>
        <begin position="366"/>
        <end position="387"/>
    </location>
</feature>
<evidence type="ECO:0000313" key="5">
    <source>
        <dbReference type="EMBL" id="KAJ3656891.1"/>
    </source>
</evidence>
<name>A0AA38IN24_9CUCU</name>
<evidence type="ECO:0000313" key="6">
    <source>
        <dbReference type="Proteomes" id="UP001168821"/>
    </source>
</evidence>
<dbReference type="PROSITE" id="PS51898">
    <property type="entry name" value="TYR_RECOMBINASE"/>
    <property type="match status" value="1"/>
</dbReference>
<protein>
    <recommendedName>
        <fullName evidence="4">Tyr recombinase domain-containing protein</fullName>
    </recommendedName>
</protein>
<organism evidence="5 6">
    <name type="scientific">Zophobas morio</name>
    <dbReference type="NCBI Taxonomy" id="2755281"/>
    <lineage>
        <taxon>Eukaryota</taxon>
        <taxon>Metazoa</taxon>
        <taxon>Ecdysozoa</taxon>
        <taxon>Arthropoda</taxon>
        <taxon>Hexapoda</taxon>
        <taxon>Insecta</taxon>
        <taxon>Pterygota</taxon>
        <taxon>Neoptera</taxon>
        <taxon>Endopterygota</taxon>
        <taxon>Coleoptera</taxon>
        <taxon>Polyphaga</taxon>
        <taxon>Cucujiformia</taxon>
        <taxon>Tenebrionidae</taxon>
        <taxon>Zophobas</taxon>
    </lineage>
</organism>
<dbReference type="GO" id="GO:0006310">
    <property type="term" value="P:DNA recombination"/>
    <property type="evidence" value="ECO:0007669"/>
    <property type="project" value="UniProtKB-KW"/>
</dbReference>
<dbReference type="EMBL" id="JALNTZ010000004">
    <property type="protein sequence ID" value="KAJ3656891.1"/>
    <property type="molecule type" value="Genomic_DNA"/>
</dbReference>
<dbReference type="GO" id="GO:0003677">
    <property type="term" value="F:DNA binding"/>
    <property type="evidence" value="ECO:0007669"/>
    <property type="project" value="UniProtKB-KW"/>
</dbReference>
<dbReference type="InterPro" id="IPR050090">
    <property type="entry name" value="Tyrosine_recombinase_XerCD"/>
</dbReference>
<reference evidence="5" key="1">
    <citation type="journal article" date="2023" name="G3 (Bethesda)">
        <title>Whole genome assemblies of Zophobas morio and Tenebrio molitor.</title>
        <authorList>
            <person name="Kaur S."/>
            <person name="Stinson S.A."/>
            <person name="diCenzo G.C."/>
        </authorList>
    </citation>
    <scope>NUCLEOTIDE SEQUENCE</scope>
    <source>
        <strain evidence="5">QUZm001</strain>
    </source>
</reference>
<accession>A0AA38IN24</accession>
<dbReference type="SUPFAM" id="SSF56349">
    <property type="entry name" value="DNA breaking-rejoining enzymes"/>
    <property type="match status" value="1"/>
</dbReference>
<proteinExistence type="predicted"/>
<keyword evidence="2" id="KW-0233">DNA recombination</keyword>
<evidence type="ECO:0000259" key="4">
    <source>
        <dbReference type="PROSITE" id="PS51898"/>
    </source>
</evidence>
<dbReference type="GO" id="GO:0015074">
    <property type="term" value="P:DNA integration"/>
    <property type="evidence" value="ECO:0007669"/>
    <property type="project" value="InterPro"/>
</dbReference>
<keyword evidence="6" id="KW-1185">Reference proteome</keyword>
<feature type="region of interest" description="Disordered" evidence="3">
    <location>
        <begin position="282"/>
        <end position="317"/>
    </location>
</feature>
<dbReference type="Pfam" id="PF00589">
    <property type="entry name" value="Phage_integrase"/>
    <property type="match status" value="1"/>
</dbReference>
<feature type="domain" description="Tyr recombinase" evidence="4">
    <location>
        <begin position="105"/>
        <end position="307"/>
    </location>
</feature>
<feature type="compositionally biased region" description="Polar residues" evidence="3">
    <location>
        <begin position="302"/>
        <end position="314"/>
    </location>
</feature>
<comment type="caution">
    <text evidence="5">The sequence shown here is derived from an EMBL/GenBank/DDBJ whole genome shotgun (WGS) entry which is preliminary data.</text>
</comment>
<evidence type="ECO:0000256" key="3">
    <source>
        <dbReference type="SAM" id="MobiDB-lite"/>
    </source>
</evidence>
<dbReference type="PANTHER" id="PTHR30349:SF41">
    <property type="entry name" value="INTEGRASE_RECOMBINASE PROTEIN MJ0367-RELATED"/>
    <property type="match status" value="1"/>
</dbReference>
<dbReference type="CDD" id="cd00397">
    <property type="entry name" value="DNA_BRE_C"/>
    <property type="match status" value="1"/>
</dbReference>
<dbReference type="InterPro" id="IPR002104">
    <property type="entry name" value="Integrase_catalytic"/>
</dbReference>
<evidence type="ECO:0000256" key="1">
    <source>
        <dbReference type="ARBA" id="ARBA00023125"/>
    </source>
</evidence>
<dbReference type="InterPro" id="IPR011010">
    <property type="entry name" value="DNA_brk_join_enz"/>
</dbReference>
<gene>
    <name evidence="5" type="ORF">Zmor_015936</name>
</gene>
<dbReference type="Gene3D" id="1.10.443.10">
    <property type="entry name" value="Intergrase catalytic core"/>
    <property type="match status" value="1"/>
</dbReference>
<dbReference type="PANTHER" id="PTHR30349">
    <property type="entry name" value="PHAGE INTEGRASE-RELATED"/>
    <property type="match status" value="1"/>
</dbReference>
<dbReference type="InterPro" id="IPR013762">
    <property type="entry name" value="Integrase-like_cat_sf"/>
</dbReference>
<evidence type="ECO:0000256" key="2">
    <source>
        <dbReference type="ARBA" id="ARBA00023172"/>
    </source>
</evidence>
<dbReference type="AlphaFoldDB" id="A0AA38IN24"/>
<sequence length="448" mass="49764">MADKIPGETVEKANASLLPAKSKESYDKEYSKFQSWLQTNNVETINETVLLEYFEEMSEVFSPSSLWTKYSMLKKTLLVNKNIDLSSYHKLCEHLKEQIKGYESKKSKVLSSEQVLKFLKDAPNKAFLAVKVAVLFGVFGRCRRQELVNILVDNVDDRGSVIVVTIPATKTDKRRIFTIIDENEMNSIDLIRQYMSLRPQCELKRFFLNYRDGRCTAQPIGKNTFGKIPCTIAKYFGLKDAEKYTGHGLRRTSATLLADSGASMTTRKRKITDVEDNLEDSMCSKNKISNGDGYEPFDEKPSISTSDMPSNDDVSVTDPDDKIMLATLTSSCEIFDEKPSASTGDQLIYDVSITDSEDKIVFAGDPSTSSCEPFDEVPSTSSTGEVINMPSSYEVSVTSPEANSGVANAKIASSSFTAGNITFTGPFNNCTFVVNEKKVGTSLPLKYE</sequence>
<dbReference type="Proteomes" id="UP001168821">
    <property type="component" value="Unassembled WGS sequence"/>
</dbReference>
<feature type="compositionally biased region" description="Polar residues" evidence="3">
    <location>
        <begin position="378"/>
        <end position="387"/>
    </location>
</feature>
<keyword evidence="1" id="KW-0238">DNA-binding</keyword>